<evidence type="ECO:0000259" key="6">
    <source>
        <dbReference type="PROSITE" id="PS51007"/>
    </source>
</evidence>
<dbReference type="InterPro" id="IPR036909">
    <property type="entry name" value="Cyt_c-like_dom_sf"/>
</dbReference>
<keyword evidence="2 4" id="KW-0479">Metal-binding</keyword>
<evidence type="ECO:0000256" key="3">
    <source>
        <dbReference type="ARBA" id="ARBA00023004"/>
    </source>
</evidence>
<sequence length="134" mass="14031">MRHTILVVSLTVLSTFGGAQAQDAGVGGALFAQYCATCHGTDAMGDGPLNDLMTTKAPDLTGLSARNDGSYPMLEVIHIIDGRTGLRGHGGPMPTYGSVFDDEHGQSGSGDYSAILETRGRILSLAMFLESIQQ</sequence>
<organism evidence="7 8">
    <name type="scientific">Psychromarinibacter halotolerans</name>
    <dbReference type="NCBI Taxonomy" id="1775175"/>
    <lineage>
        <taxon>Bacteria</taxon>
        <taxon>Pseudomonadati</taxon>
        <taxon>Pseudomonadota</taxon>
        <taxon>Alphaproteobacteria</taxon>
        <taxon>Rhodobacterales</taxon>
        <taxon>Paracoccaceae</taxon>
        <taxon>Psychromarinibacter</taxon>
    </lineage>
</organism>
<feature type="domain" description="Cytochrome c" evidence="6">
    <location>
        <begin position="22"/>
        <end position="116"/>
    </location>
</feature>
<dbReference type="SUPFAM" id="SSF46626">
    <property type="entry name" value="Cytochrome c"/>
    <property type="match status" value="1"/>
</dbReference>
<dbReference type="InterPro" id="IPR009056">
    <property type="entry name" value="Cyt_c-like_dom"/>
</dbReference>
<dbReference type="Proteomes" id="UP001595632">
    <property type="component" value="Unassembled WGS sequence"/>
</dbReference>
<dbReference type="Pfam" id="PF13442">
    <property type="entry name" value="Cytochrome_CBB3"/>
    <property type="match status" value="1"/>
</dbReference>
<gene>
    <name evidence="7" type="ORF">ACFOGP_04010</name>
</gene>
<evidence type="ECO:0000313" key="8">
    <source>
        <dbReference type="Proteomes" id="UP001595632"/>
    </source>
</evidence>
<keyword evidence="3 4" id="KW-0408">Iron</keyword>
<evidence type="ECO:0000256" key="2">
    <source>
        <dbReference type="ARBA" id="ARBA00022723"/>
    </source>
</evidence>
<dbReference type="EMBL" id="JBHRTB010000010">
    <property type="protein sequence ID" value="MFC3141857.1"/>
    <property type="molecule type" value="Genomic_DNA"/>
</dbReference>
<feature type="signal peptide" evidence="5">
    <location>
        <begin position="1"/>
        <end position="21"/>
    </location>
</feature>
<feature type="chain" id="PRO_5046555804" evidence="5">
    <location>
        <begin position="22"/>
        <end position="134"/>
    </location>
</feature>
<dbReference type="PROSITE" id="PS51007">
    <property type="entry name" value="CYTC"/>
    <property type="match status" value="1"/>
</dbReference>
<keyword evidence="5" id="KW-0732">Signal</keyword>
<protein>
    <submittedName>
        <fullName evidence="7">C-type cytochrome</fullName>
    </submittedName>
</protein>
<proteinExistence type="predicted"/>
<evidence type="ECO:0000256" key="5">
    <source>
        <dbReference type="SAM" id="SignalP"/>
    </source>
</evidence>
<evidence type="ECO:0000256" key="4">
    <source>
        <dbReference type="PROSITE-ProRule" id="PRU00433"/>
    </source>
</evidence>
<evidence type="ECO:0000256" key="1">
    <source>
        <dbReference type="ARBA" id="ARBA00022617"/>
    </source>
</evidence>
<name>A0ABV7GJU9_9RHOB</name>
<reference evidence="8" key="1">
    <citation type="journal article" date="2019" name="Int. J. Syst. Evol. Microbiol.">
        <title>The Global Catalogue of Microorganisms (GCM) 10K type strain sequencing project: providing services to taxonomists for standard genome sequencing and annotation.</title>
        <authorList>
            <consortium name="The Broad Institute Genomics Platform"/>
            <consortium name="The Broad Institute Genome Sequencing Center for Infectious Disease"/>
            <person name="Wu L."/>
            <person name="Ma J."/>
        </authorList>
    </citation>
    <scope>NUCLEOTIDE SEQUENCE [LARGE SCALE GENOMIC DNA]</scope>
    <source>
        <strain evidence="8">KCTC 52366</strain>
    </source>
</reference>
<keyword evidence="1 4" id="KW-0349">Heme</keyword>
<dbReference type="Gene3D" id="1.10.760.10">
    <property type="entry name" value="Cytochrome c-like domain"/>
    <property type="match status" value="1"/>
</dbReference>
<dbReference type="RefSeq" id="WP_275631894.1">
    <property type="nucleotide sequence ID" value="NZ_JARGYD010000002.1"/>
</dbReference>
<comment type="caution">
    <text evidence="7">The sequence shown here is derived from an EMBL/GenBank/DDBJ whole genome shotgun (WGS) entry which is preliminary data.</text>
</comment>
<evidence type="ECO:0000313" key="7">
    <source>
        <dbReference type="EMBL" id="MFC3141857.1"/>
    </source>
</evidence>
<accession>A0ABV7GJU9</accession>
<keyword evidence="8" id="KW-1185">Reference proteome</keyword>